<keyword evidence="1" id="KW-0175">Coiled coil</keyword>
<dbReference type="InterPro" id="IPR027417">
    <property type="entry name" value="P-loop_NTPase"/>
</dbReference>
<dbReference type="Pfam" id="PF13514">
    <property type="entry name" value="AAA_27"/>
    <property type="match status" value="1"/>
</dbReference>
<evidence type="ECO:0000313" key="3">
    <source>
        <dbReference type="EMBL" id="MBF8436111.1"/>
    </source>
</evidence>
<dbReference type="SUPFAM" id="SSF52540">
    <property type="entry name" value="P-loop containing nucleoside triphosphate hydrolases"/>
    <property type="match status" value="1"/>
</dbReference>
<evidence type="ECO:0000256" key="1">
    <source>
        <dbReference type="SAM" id="Coils"/>
    </source>
</evidence>
<evidence type="ECO:0000259" key="2">
    <source>
        <dbReference type="Pfam" id="PF13514"/>
    </source>
</evidence>
<keyword evidence="4" id="KW-1185">Reference proteome</keyword>
<dbReference type="EMBL" id="JADPIE010000002">
    <property type="protein sequence ID" value="MBF8436111.1"/>
    <property type="molecule type" value="Genomic_DNA"/>
</dbReference>
<dbReference type="RefSeq" id="WP_270452876.1">
    <property type="nucleotide sequence ID" value="NZ_JADPIE010000002.1"/>
</dbReference>
<name>A0A931ATZ3_9FIRM</name>
<feature type="coiled-coil region" evidence="1">
    <location>
        <begin position="302"/>
        <end position="397"/>
    </location>
</feature>
<accession>A0A931ATZ3</accession>
<evidence type="ECO:0000313" key="4">
    <source>
        <dbReference type="Proteomes" id="UP000621436"/>
    </source>
</evidence>
<feature type="coiled-coil region" evidence="1">
    <location>
        <begin position="237"/>
        <end position="271"/>
    </location>
</feature>
<dbReference type="Proteomes" id="UP000621436">
    <property type="component" value="Unassembled WGS sequence"/>
</dbReference>
<sequence length="812" mass="93828">MKLKKFNTRIFAGINDKEIQFKDGLNVLLGPNEAGKSTIINGIFATLFNDPKIKKGTKKDKEFNKKFLPYPDGEYIHGNLIIEDDGDKYRIEKKWSRNNPSVLLELPTGNMIDDLDKIDNTLNDILLYGESTYDNIVFVKQSDVKAAVKRIAENTDVRSTVNNFLRKAVMEMDGIVTDEIKAKIENEKDDLLARWDLDRQQPENTDRDVNNPYKVGTGKIYDAYIEKERVKQKIRWAENGEEKLQKINQEIETLEAELKTAIKKLDELSEIEDDINKRIELEPELKRKEEKFEDLNEIETKWPELNQAIKEQNKKLEEFNKELEQLNQEKADYDKLKQKEELEAKLNKIAELNSKLEELNNEKEKYAEIDEARVEELADLESKISNIDAQLSASKLKAKIIKSSSSTRVVRGVGDEEEITAGSEIEADGFLRIHNKDIDLEVSSAEIDFEELKANYDSAREKYNKMITELEALDISNSREARAKLKLKNDLARDIEQAQKEKDKLLDSNSLEELKEEYAKIEVPDAIREVDVIEKEIETLKDDKISDLKIKIKTGENKIAEWQEEYNSLEELKSEITTLETEINDINKELIALAELPEEFETKDEFRQKLKDLRKIKESKTKAQNEKNQELIEIQETMPDESLEELEENQANKERKFNSLEDRARRLLKVEAAFSETLAEMDEKSFEPLINSFSCHLNTLTAGNYQASNINDSFDIEIIKEDAERKLPVNMNILSFGTYDSVALALRFALYDNLFADKPGFIILDDCLVNLDPKRTEKAIELIKNFQDKYQIIFSTCDPETARRLGGNVIDL</sequence>
<feature type="coiled-coil region" evidence="1">
    <location>
        <begin position="435"/>
        <end position="663"/>
    </location>
</feature>
<comment type="caution">
    <text evidence="3">The sequence shown here is derived from an EMBL/GenBank/DDBJ whole genome shotgun (WGS) entry which is preliminary data.</text>
</comment>
<dbReference type="PANTHER" id="PTHR41259">
    <property type="entry name" value="DOUBLE-STRAND BREAK REPAIR RAD50 ATPASE, PUTATIVE-RELATED"/>
    <property type="match status" value="1"/>
</dbReference>
<dbReference type="CDD" id="cd00267">
    <property type="entry name" value="ABC_ATPase"/>
    <property type="match status" value="1"/>
</dbReference>
<dbReference type="Gene3D" id="3.40.50.300">
    <property type="entry name" value="P-loop containing nucleotide triphosphate hydrolases"/>
    <property type="match status" value="2"/>
</dbReference>
<organism evidence="3 4">
    <name type="scientific">Halonatronomonas betaini</name>
    <dbReference type="NCBI Taxonomy" id="2778430"/>
    <lineage>
        <taxon>Bacteria</taxon>
        <taxon>Bacillati</taxon>
        <taxon>Bacillota</taxon>
        <taxon>Clostridia</taxon>
        <taxon>Halanaerobiales</taxon>
        <taxon>Halarsenatibacteraceae</taxon>
        <taxon>Halonatronomonas</taxon>
    </lineage>
</organism>
<gene>
    <name evidence="3" type="ORF">I0Q91_03390</name>
</gene>
<feature type="domain" description="YhaN AAA" evidence="2">
    <location>
        <begin position="1"/>
        <end position="49"/>
    </location>
</feature>
<proteinExistence type="predicted"/>
<protein>
    <submittedName>
        <fullName evidence="3">AAA family ATPase</fullName>
    </submittedName>
</protein>
<dbReference type="AlphaFoldDB" id="A0A931ATZ3"/>
<dbReference type="PANTHER" id="PTHR41259:SF1">
    <property type="entry name" value="DOUBLE-STRAND BREAK REPAIR RAD50 ATPASE, PUTATIVE-RELATED"/>
    <property type="match status" value="1"/>
</dbReference>
<reference evidence="3" key="1">
    <citation type="submission" date="2020-11" db="EMBL/GenBank/DDBJ databases">
        <title>Halonatronomonas betainensis gen. nov., sp. nov. a novel haloalkaliphilic representative of the family Halanaerobiacae capable of betaine degradation.</title>
        <authorList>
            <person name="Boltyanskaya Y."/>
            <person name="Kevbrin V."/>
            <person name="Detkova E."/>
            <person name="Grouzdev D.S."/>
            <person name="Koziaeva V."/>
            <person name="Zhilina T."/>
        </authorList>
    </citation>
    <scope>NUCLEOTIDE SEQUENCE</scope>
    <source>
        <strain evidence="3">Z-7014</strain>
    </source>
</reference>
<dbReference type="InterPro" id="IPR038734">
    <property type="entry name" value="YhaN_AAA"/>
</dbReference>